<gene>
    <name evidence="13" type="ORF">EWM64_g5955</name>
</gene>
<evidence type="ECO:0000256" key="11">
    <source>
        <dbReference type="SAM" id="MobiDB-lite"/>
    </source>
</evidence>
<feature type="domain" description="C2H2-type" evidence="12">
    <location>
        <begin position="174"/>
        <end position="204"/>
    </location>
</feature>
<protein>
    <recommendedName>
        <fullName evidence="12">C2H2-type domain-containing protein</fullName>
    </recommendedName>
</protein>
<feature type="domain" description="C2H2-type" evidence="12">
    <location>
        <begin position="299"/>
        <end position="317"/>
    </location>
</feature>
<dbReference type="GO" id="GO:0008270">
    <property type="term" value="F:zinc ion binding"/>
    <property type="evidence" value="ECO:0007669"/>
    <property type="project" value="UniProtKB-KW"/>
</dbReference>
<evidence type="ECO:0000256" key="3">
    <source>
        <dbReference type="ARBA" id="ARBA00022737"/>
    </source>
</evidence>
<keyword evidence="2" id="KW-0479">Metal-binding</keyword>
<dbReference type="FunFam" id="3.30.160.60:FF:000325">
    <property type="entry name" value="ZFP90 zinc finger protein"/>
    <property type="match status" value="1"/>
</dbReference>
<evidence type="ECO:0000256" key="1">
    <source>
        <dbReference type="ARBA" id="ARBA00004123"/>
    </source>
</evidence>
<reference evidence="13 14" key="1">
    <citation type="submission" date="2019-02" db="EMBL/GenBank/DDBJ databases">
        <title>Genome sequencing of the rare red list fungi Hericium alpestre (H. flagellum).</title>
        <authorList>
            <person name="Buettner E."/>
            <person name="Kellner H."/>
        </authorList>
    </citation>
    <scope>NUCLEOTIDE SEQUENCE [LARGE SCALE GENOMIC DNA]</scope>
    <source>
        <strain evidence="13 14">DSM 108284</strain>
    </source>
</reference>
<comment type="caution">
    <text evidence="13">The sequence shown here is derived from an EMBL/GenBank/DDBJ whole genome shotgun (WGS) entry which is preliminary data.</text>
</comment>
<dbReference type="InterPro" id="IPR013087">
    <property type="entry name" value="Znf_C2H2_type"/>
</dbReference>
<keyword evidence="6" id="KW-0805">Transcription regulation</keyword>
<dbReference type="PANTHER" id="PTHR19818">
    <property type="entry name" value="ZINC FINGER PROTEIN ZIC AND GLI"/>
    <property type="match status" value="1"/>
</dbReference>
<evidence type="ECO:0000256" key="4">
    <source>
        <dbReference type="ARBA" id="ARBA00022771"/>
    </source>
</evidence>
<evidence type="ECO:0000256" key="6">
    <source>
        <dbReference type="ARBA" id="ARBA00023015"/>
    </source>
</evidence>
<dbReference type="FunFam" id="3.30.160.60:FF:000032">
    <property type="entry name" value="Krueppel-like factor 4"/>
    <property type="match status" value="1"/>
</dbReference>
<dbReference type="GO" id="GO:0005634">
    <property type="term" value="C:nucleus"/>
    <property type="evidence" value="ECO:0007669"/>
    <property type="project" value="UniProtKB-SubCell"/>
</dbReference>
<dbReference type="EMBL" id="SFCI01000758">
    <property type="protein sequence ID" value="TFY78057.1"/>
    <property type="molecule type" value="Genomic_DNA"/>
</dbReference>
<dbReference type="PROSITE" id="PS50157">
    <property type="entry name" value="ZINC_FINGER_C2H2_2"/>
    <property type="match status" value="5"/>
</dbReference>
<evidence type="ECO:0000256" key="10">
    <source>
        <dbReference type="PROSITE-ProRule" id="PRU00042"/>
    </source>
</evidence>
<name>A0A4Y9ZVH8_9AGAM</name>
<keyword evidence="4 10" id="KW-0863">Zinc-finger</keyword>
<dbReference type="InterPro" id="IPR050329">
    <property type="entry name" value="GLI_C2H2-zinc-finger"/>
</dbReference>
<dbReference type="PANTHER" id="PTHR19818:SF139">
    <property type="entry name" value="PAIR-RULE PROTEIN ODD-PAIRED"/>
    <property type="match status" value="1"/>
</dbReference>
<evidence type="ECO:0000256" key="9">
    <source>
        <dbReference type="ARBA" id="ARBA00023242"/>
    </source>
</evidence>
<dbReference type="Gene3D" id="3.30.160.60">
    <property type="entry name" value="Classic Zinc Finger"/>
    <property type="match status" value="6"/>
</dbReference>
<keyword evidence="8" id="KW-0804">Transcription</keyword>
<accession>A0A4Y9ZVH8</accession>
<dbReference type="GO" id="GO:0000978">
    <property type="term" value="F:RNA polymerase II cis-regulatory region sequence-specific DNA binding"/>
    <property type="evidence" value="ECO:0007669"/>
    <property type="project" value="TreeGrafter"/>
</dbReference>
<dbReference type="PROSITE" id="PS00028">
    <property type="entry name" value="ZINC_FINGER_C2H2_1"/>
    <property type="match status" value="4"/>
</dbReference>
<keyword evidence="5" id="KW-0862">Zinc</keyword>
<evidence type="ECO:0000256" key="5">
    <source>
        <dbReference type="ARBA" id="ARBA00022833"/>
    </source>
</evidence>
<evidence type="ECO:0000256" key="2">
    <source>
        <dbReference type="ARBA" id="ARBA00022723"/>
    </source>
</evidence>
<dbReference type="Proteomes" id="UP000298061">
    <property type="component" value="Unassembled WGS sequence"/>
</dbReference>
<dbReference type="SUPFAM" id="SSF57667">
    <property type="entry name" value="beta-beta-alpha zinc fingers"/>
    <property type="match status" value="4"/>
</dbReference>
<dbReference type="AlphaFoldDB" id="A0A4Y9ZVH8"/>
<comment type="subcellular location">
    <subcellularLocation>
        <location evidence="1">Nucleus</location>
    </subcellularLocation>
</comment>
<evidence type="ECO:0000313" key="14">
    <source>
        <dbReference type="Proteomes" id="UP000298061"/>
    </source>
</evidence>
<keyword evidence="9" id="KW-0539">Nucleus</keyword>
<dbReference type="STRING" id="135208.A0A4Y9ZVH8"/>
<feature type="domain" description="C2H2-type" evidence="12">
    <location>
        <begin position="207"/>
        <end position="240"/>
    </location>
</feature>
<feature type="domain" description="C2H2-type" evidence="12">
    <location>
        <begin position="269"/>
        <end position="298"/>
    </location>
</feature>
<evidence type="ECO:0000256" key="7">
    <source>
        <dbReference type="ARBA" id="ARBA00023125"/>
    </source>
</evidence>
<keyword evidence="7" id="KW-0238">DNA-binding</keyword>
<feature type="region of interest" description="Disordered" evidence="11">
    <location>
        <begin position="132"/>
        <end position="163"/>
    </location>
</feature>
<dbReference type="InterPro" id="IPR036236">
    <property type="entry name" value="Znf_C2H2_sf"/>
</dbReference>
<dbReference type="GO" id="GO:0045944">
    <property type="term" value="P:positive regulation of transcription by RNA polymerase II"/>
    <property type="evidence" value="ECO:0007669"/>
    <property type="project" value="UniProtKB-ARBA"/>
</dbReference>
<feature type="compositionally biased region" description="Basic and acidic residues" evidence="11">
    <location>
        <begin position="141"/>
        <end position="150"/>
    </location>
</feature>
<proteinExistence type="predicted"/>
<dbReference type="SMART" id="SM00355">
    <property type="entry name" value="ZnF_C2H2"/>
    <property type="match status" value="6"/>
</dbReference>
<keyword evidence="14" id="KW-1185">Reference proteome</keyword>
<keyword evidence="3" id="KW-0677">Repeat</keyword>
<evidence type="ECO:0000313" key="13">
    <source>
        <dbReference type="EMBL" id="TFY78057.1"/>
    </source>
</evidence>
<dbReference type="OrthoDB" id="3437960at2759"/>
<organism evidence="13 14">
    <name type="scientific">Hericium alpestre</name>
    <dbReference type="NCBI Taxonomy" id="135208"/>
    <lineage>
        <taxon>Eukaryota</taxon>
        <taxon>Fungi</taxon>
        <taxon>Dikarya</taxon>
        <taxon>Basidiomycota</taxon>
        <taxon>Agaricomycotina</taxon>
        <taxon>Agaricomycetes</taxon>
        <taxon>Russulales</taxon>
        <taxon>Hericiaceae</taxon>
        <taxon>Hericium</taxon>
    </lineage>
</organism>
<evidence type="ECO:0000259" key="12">
    <source>
        <dbReference type="PROSITE" id="PS50157"/>
    </source>
</evidence>
<feature type="domain" description="C2H2-type" evidence="12">
    <location>
        <begin position="241"/>
        <end position="268"/>
    </location>
</feature>
<dbReference type="GO" id="GO:0000981">
    <property type="term" value="F:DNA-binding transcription factor activity, RNA polymerase II-specific"/>
    <property type="evidence" value="ECO:0007669"/>
    <property type="project" value="UniProtKB-ARBA"/>
</dbReference>
<dbReference type="FunFam" id="3.30.160.60:FF:000125">
    <property type="entry name" value="Putative zinc finger protein 143"/>
    <property type="match status" value="1"/>
</dbReference>
<dbReference type="Pfam" id="PF00096">
    <property type="entry name" value="zf-C2H2"/>
    <property type="match status" value="3"/>
</dbReference>
<feature type="compositionally biased region" description="Polar residues" evidence="11">
    <location>
        <begin position="151"/>
        <end position="163"/>
    </location>
</feature>
<sequence>MSTPSHPQMQFNYQHQHSAEPTAPLACMWNNCHETFASLSELVGHVNLQHLRFPASTPSTQTASLVSMSMTPSAMSGADLSCQWNNCNDYPTAHAIPGSSTSTSVDAALGVLANHLLHDHLGLQQSFTHMASSGRPSFASTEDHISDHRSLSPQDTPSSVSSLSEKQHSSEVSCLCQWYGCDKTFSSVDELTAHINAEHVGGGKAQYECLWEGCTRNGEKGFASKQKICRHIQSHTGHRPFPCKICKQHFSEAATLQQHMRRHTQEKPYICDFPGCSKAFAIAGALTIHKRTHNGDKPFKCTYCDRAFSESSNLSKHVCGPIVAPS</sequence>
<evidence type="ECO:0000256" key="8">
    <source>
        <dbReference type="ARBA" id="ARBA00023163"/>
    </source>
</evidence>